<evidence type="ECO:0000256" key="1">
    <source>
        <dbReference type="ARBA" id="ARBA00001933"/>
    </source>
</evidence>
<dbReference type="PANTHER" id="PTHR11601">
    <property type="entry name" value="CYSTEINE DESULFURYLASE FAMILY MEMBER"/>
    <property type="match status" value="1"/>
</dbReference>
<accession>A0A974GXA6</accession>
<dbReference type="Proteomes" id="UP000611629">
    <property type="component" value="Unassembled WGS sequence"/>
</dbReference>
<keyword evidence="5" id="KW-1185">Reference proteome</keyword>
<keyword evidence="2" id="KW-0663">Pyridoxal phosphate</keyword>
<organism evidence="4 5">
    <name type="scientific">Sedimentibacter hydroxybenzoicus DSM 7310</name>
    <dbReference type="NCBI Taxonomy" id="1123245"/>
    <lineage>
        <taxon>Bacteria</taxon>
        <taxon>Bacillati</taxon>
        <taxon>Bacillota</taxon>
        <taxon>Tissierellia</taxon>
        <taxon>Sedimentibacter</taxon>
    </lineage>
</organism>
<evidence type="ECO:0000256" key="2">
    <source>
        <dbReference type="ARBA" id="ARBA00022898"/>
    </source>
</evidence>
<protein>
    <submittedName>
        <fullName evidence="4">Cysteine desulfurase</fullName>
    </submittedName>
</protein>
<dbReference type="InterPro" id="IPR015422">
    <property type="entry name" value="PyrdxlP-dep_Trfase_small"/>
</dbReference>
<evidence type="ECO:0000313" key="5">
    <source>
        <dbReference type="Proteomes" id="UP000611629"/>
    </source>
</evidence>
<dbReference type="GO" id="GO:0003824">
    <property type="term" value="F:catalytic activity"/>
    <property type="evidence" value="ECO:0007669"/>
    <property type="project" value="UniProtKB-ARBA"/>
</dbReference>
<dbReference type="Pfam" id="PF00266">
    <property type="entry name" value="Aminotran_5"/>
    <property type="match status" value="1"/>
</dbReference>
<name>A0A974GXA6_SEDHY</name>
<dbReference type="Gene3D" id="3.90.1150.10">
    <property type="entry name" value="Aspartate Aminotransferase, domain 1"/>
    <property type="match status" value="1"/>
</dbReference>
<dbReference type="InterPro" id="IPR015421">
    <property type="entry name" value="PyrdxlP-dep_Trfase_major"/>
</dbReference>
<dbReference type="PIRSF" id="PIRSF005572">
    <property type="entry name" value="NifS"/>
    <property type="match status" value="1"/>
</dbReference>
<evidence type="ECO:0000313" key="4">
    <source>
        <dbReference type="EMBL" id="NYB74875.1"/>
    </source>
</evidence>
<gene>
    <name evidence="4" type="ORF">HZF24_12075</name>
</gene>
<dbReference type="PANTHER" id="PTHR11601:SF50">
    <property type="entry name" value="CYSTEINE DESULFURASE ISCS 2-RELATED"/>
    <property type="match status" value="1"/>
</dbReference>
<comment type="caution">
    <text evidence="4">The sequence shown here is derived from an EMBL/GenBank/DDBJ whole genome shotgun (WGS) entry which is preliminary data.</text>
</comment>
<dbReference type="Gene3D" id="3.40.640.10">
    <property type="entry name" value="Type I PLP-dependent aspartate aminotransferase-like (Major domain)"/>
    <property type="match status" value="1"/>
</dbReference>
<dbReference type="InterPro" id="IPR015424">
    <property type="entry name" value="PyrdxlP-dep_Trfase"/>
</dbReference>
<feature type="domain" description="Aminotransferase class V" evidence="3">
    <location>
        <begin position="2"/>
        <end position="360"/>
    </location>
</feature>
<proteinExistence type="predicted"/>
<dbReference type="EMBL" id="JACBNQ010000014">
    <property type="protein sequence ID" value="NYB74875.1"/>
    <property type="molecule type" value="Genomic_DNA"/>
</dbReference>
<comment type="cofactor">
    <cofactor evidence="1">
        <name>pyridoxal 5'-phosphate</name>
        <dbReference type="ChEBI" id="CHEBI:597326"/>
    </cofactor>
</comment>
<sequence length="373" mass="41553">MIYLDYAANTPADEQVINIFSEVSKNFIANPNSSHKLGFLAAERLKDSNDKIANLLNVQANEIIYTSGASESNNLAIKGVAGQYKKYGKHIITTYLEHSSINGAVEYLKNNGYEVDYADVDNNGLVELQSLKDLIRKDTILVSICCVDGEVGITQPINEIARLTAAYPNCYFHTDATQAVGKIPVSFENVDLITFSPHKFYGLNGCGVLIKKENVLLEPLIHGGISTTEFRSGTPSLNMIAAAEKALSLAFESLEDRYKYVKSINLKVRNELNKYKNVRINSTEYSVPYILNISINKVNTEKFKAALEEFDIFVSTKSACCAPNTVSRPIYALTKDRKRALSTLRISFSHLTGDKDIEVFLEKFDECYTNFAK</sequence>
<reference evidence="4" key="1">
    <citation type="submission" date="2020-07" db="EMBL/GenBank/DDBJ databases">
        <title>Genomic analysis of a strain of Sedimentibacter Hydroxybenzoicus DSM7310.</title>
        <authorList>
            <person name="Ma S."/>
        </authorList>
    </citation>
    <scope>NUCLEOTIDE SEQUENCE</scope>
    <source>
        <strain evidence="4">DSM 7310</strain>
    </source>
</reference>
<evidence type="ECO:0000259" key="3">
    <source>
        <dbReference type="Pfam" id="PF00266"/>
    </source>
</evidence>
<dbReference type="AlphaFoldDB" id="A0A974GXA6"/>
<dbReference type="InterPro" id="IPR000192">
    <property type="entry name" value="Aminotrans_V_dom"/>
</dbReference>
<dbReference type="RefSeq" id="WP_179238582.1">
    <property type="nucleotide sequence ID" value="NZ_JACBNQ010000014.1"/>
</dbReference>
<dbReference type="SUPFAM" id="SSF53383">
    <property type="entry name" value="PLP-dependent transferases"/>
    <property type="match status" value="1"/>
</dbReference>
<dbReference type="InterPro" id="IPR016454">
    <property type="entry name" value="Cysteine_dSase"/>
</dbReference>